<feature type="domain" description="DUF6888" evidence="1">
    <location>
        <begin position="12"/>
        <end position="67"/>
    </location>
</feature>
<evidence type="ECO:0000313" key="2">
    <source>
        <dbReference type="EMBL" id="MFB2838311.1"/>
    </source>
</evidence>
<dbReference type="RefSeq" id="WP_413280631.1">
    <property type="nucleotide sequence ID" value="NZ_JBHFNT010000245.1"/>
</dbReference>
<proteinExistence type="predicted"/>
<organism evidence="2 3">
    <name type="scientific">Floridaenema evergladense BLCC-F167</name>
    <dbReference type="NCBI Taxonomy" id="3153639"/>
    <lineage>
        <taxon>Bacteria</taxon>
        <taxon>Bacillati</taxon>
        <taxon>Cyanobacteriota</taxon>
        <taxon>Cyanophyceae</taxon>
        <taxon>Oscillatoriophycideae</taxon>
        <taxon>Aerosakkonematales</taxon>
        <taxon>Aerosakkonemataceae</taxon>
        <taxon>Floridanema</taxon>
        <taxon>Floridanema evergladense</taxon>
    </lineage>
</organism>
<dbReference type="EMBL" id="JBHFNT010000245">
    <property type="protein sequence ID" value="MFB2838311.1"/>
    <property type="molecule type" value="Genomic_DNA"/>
</dbReference>
<gene>
    <name evidence="2" type="ORF">ACE1CA_27780</name>
</gene>
<evidence type="ECO:0000259" key="1">
    <source>
        <dbReference type="Pfam" id="PF21828"/>
    </source>
</evidence>
<name>A0ABV4WT97_9CYAN</name>
<dbReference type="Pfam" id="PF21828">
    <property type="entry name" value="DUF6888"/>
    <property type="match status" value="1"/>
</dbReference>
<accession>A0ABV4WT97</accession>
<dbReference type="Proteomes" id="UP001576780">
    <property type="component" value="Unassembled WGS sequence"/>
</dbReference>
<keyword evidence="3" id="KW-1185">Reference proteome</keyword>
<reference evidence="2 3" key="1">
    <citation type="submission" date="2024-09" db="EMBL/GenBank/DDBJ databases">
        <title>Floridaenema gen nov. (Aerosakkonemataceae, Aerosakkonematales ord. nov., Cyanobacteria) from benthic tropical and subtropical fresh waters, with the description of four new species.</title>
        <authorList>
            <person name="Moretto J.A."/>
            <person name="Berthold D.E."/>
            <person name="Lefler F.W."/>
            <person name="Huang I.-S."/>
            <person name="Laughinghouse H. IV."/>
        </authorList>
    </citation>
    <scope>NUCLEOTIDE SEQUENCE [LARGE SCALE GENOMIC DNA]</scope>
    <source>
        <strain evidence="2 3">BLCC-F167</strain>
    </source>
</reference>
<dbReference type="InterPro" id="IPR054181">
    <property type="entry name" value="DUF6888"/>
</dbReference>
<protein>
    <recommendedName>
        <fullName evidence="1">DUF6888 domain-containing protein</fullName>
    </recommendedName>
</protein>
<evidence type="ECO:0000313" key="3">
    <source>
        <dbReference type="Proteomes" id="UP001576780"/>
    </source>
</evidence>
<sequence length="70" mass="8315">MSYIIFRSYNLPTQSQCYTAIFVCQLLSNLYQPIQVFRYDQKLKTIYIQAGIRDEIALIIKEDGNWDFVL</sequence>
<comment type="caution">
    <text evidence="2">The sequence shown here is derived from an EMBL/GenBank/DDBJ whole genome shotgun (WGS) entry which is preliminary data.</text>
</comment>